<reference evidence="2" key="1">
    <citation type="submission" date="2023-10" db="EMBL/GenBank/DDBJ databases">
        <authorList>
            <person name="Noh H."/>
        </authorList>
    </citation>
    <scope>NUCLEOTIDE SEQUENCE</scope>
    <source>
        <strain evidence="2">DUCC4014</strain>
    </source>
</reference>
<dbReference type="NCBIfam" id="TIGR03401">
    <property type="entry name" value="cyanamide_fam"/>
    <property type="match status" value="1"/>
</dbReference>
<dbReference type="PANTHER" id="PTHR35569:SF1">
    <property type="entry name" value="CYANAMIDE HYDRATASE DDI2-RELATED"/>
    <property type="match status" value="1"/>
</dbReference>
<dbReference type="InterPro" id="IPR017771">
    <property type="entry name" value="Cyanamide_hydratase_HD"/>
</dbReference>
<dbReference type="PROSITE" id="PS51831">
    <property type="entry name" value="HD"/>
    <property type="match status" value="1"/>
</dbReference>
<gene>
    <name evidence="2" type="primary">CAH</name>
    <name evidence="2" type="ORF">LOC62_02G001888</name>
</gene>
<evidence type="ECO:0000259" key="1">
    <source>
        <dbReference type="PROSITE" id="PS51831"/>
    </source>
</evidence>
<evidence type="ECO:0000313" key="3">
    <source>
        <dbReference type="Proteomes" id="UP000827549"/>
    </source>
</evidence>
<evidence type="ECO:0000313" key="2">
    <source>
        <dbReference type="EMBL" id="WOO78342.1"/>
    </source>
</evidence>
<dbReference type="Gene3D" id="1.10.3210.10">
    <property type="entry name" value="Hypothetical protein af1432"/>
    <property type="match status" value="1"/>
</dbReference>
<dbReference type="EMBL" id="CP086715">
    <property type="protein sequence ID" value="WOO78342.1"/>
    <property type="molecule type" value="Genomic_DNA"/>
</dbReference>
<proteinExistence type="predicted"/>
<name>A0AAF1BG85_9TREE</name>
<dbReference type="RefSeq" id="XP_062624374.1">
    <property type="nucleotide sequence ID" value="XM_062768390.1"/>
</dbReference>
<dbReference type="AlphaFoldDB" id="A0AAF1BG85"/>
<protein>
    <submittedName>
        <fullName evidence="2">Cyanamide hydratase</fullName>
    </submittedName>
</protein>
<organism evidence="2 3">
    <name type="scientific">Vanrija pseudolonga</name>
    <dbReference type="NCBI Taxonomy" id="143232"/>
    <lineage>
        <taxon>Eukaryota</taxon>
        <taxon>Fungi</taxon>
        <taxon>Dikarya</taxon>
        <taxon>Basidiomycota</taxon>
        <taxon>Agaricomycotina</taxon>
        <taxon>Tremellomycetes</taxon>
        <taxon>Trichosporonales</taxon>
        <taxon>Trichosporonaceae</taxon>
        <taxon>Vanrija</taxon>
    </lineage>
</organism>
<dbReference type="CDD" id="cd00077">
    <property type="entry name" value="HDc"/>
    <property type="match status" value="1"/>
</dbReference>
<sequence length="239" mass="26154">MSAITPQSEREAHGWPAAPRDLAVLVKGTAPGKAYTAADFVVPDTPLAKAVEKYAKDNLPSQTFSHSHRVYLYSKAILAQHFPDWKLTDETLFLTCMLHDIGTSAHAHRDTLMSFEFYGGFLALNLIQEHGGAKAQAESVCECVIRHQDLGTTGTQTQLGAVIQLATVFDNAGLNPSLVATATIESVVKAWPRDGWSACFAENVAEEIELKPWCHSTHIENFSGLIMANKLMEPYDAKL</sequence>
<dbReference type="InterPro" id="IPR006674">
    <property type="entry name" value="HD_domain"/>
</dbReference>
<keyword evidence="3" id="KW-1185">Reference proteome</keyword>
<dbReference type="SUPFAM" id="SSF109604">
    <property type="entry name" value="HD-domain/PDEase-like"/>
    <property type="match status" value="1"/>
</dbReference>
<dbReference type="InterPro" id="IPR003607">
    <property type="entry name" value="HD/PDEase_dom"/>
</dbReference>
<dbReference type="Pfam" id="PF01966">
    <property type="entry name" value="HD"/>
    <property type="match status" value="1"/>
</dbReference>
<feature type="domain" description="HD" evidence="1">
    <location>
        <begin position="63"/>
        <end position="172"/>
    </location>
</feature>
<dbReference type="GeneID" id="87805140"/>
<dbReference type="PANTHER" id="PTHR35569">
    <property type="entry name" value="CYANAMIDE HYDRATASE DDI2-RELATED"/>
    <property type="match status" value="1"/>
</dbReference>
<accession>A0AAF1BG85</accession>
<dbReference type="Proteomes" id="UP000827549">
    <property type="component" value="Chromosome 2"/>
</dbReference>